<dbReference type="OrthoDB" id="3477286at2759"/>
<evidence type="ECO:0000313" key="3">
    <source>
        <dbReference type="EMBL" id="KAG9669277.1"/>
    </source>
</evidence>
<sequence>MTLIPVSQPAYRFDNLLQEPLRERAFRLFILHPGSPNSELEGEILTCRLRKPNNSTVVINAPDSGEYEALSYNWGPVTNDDPVVNIHDTIITITNNLASALRALRYPRLKKRRLWIDALCIDQKNQEEKSLQISHMSIIFNSATTVRVWLGPDDSDSALAFEFVRKCLDSDVFDRAMRDPHVSKDIKALVSLMKRSWFSRRWIVQEIAVAREAVLHCGNQKLPWHEFADVISQLSARLFEMKALFKKSPEFNNHADYLGDISELGAIRLVELTDDLFHKTEDNKIRDKNFSLEALMSTMSAFEASVPHDIVYAILWLSNDAFGVAFRRDQSSPPSPMLPPVVSDQPSVDAQLKRSLTDGNQNGVNGDNISKRRRGEDIPSIHISGDGAKAEGANQQLLQNGNAQTTTMIADAIYCSSPPADTTSAASPFPHLSSLPFDQAVQINRMQQDQSPNLTSLQHVSPQTLAQGGSNGLHPISAASVVGRFGRSRTLSDARSSGEKKEIIVDRLSNGFQQRRIYLDYSKSIFEVCREVLEFVMSRPEATLDILCRPWAPDDPNDSAFPSWIPRLSHRIAFKPNRRGKYQRVNANPLLGKFDFSGPPYRASHNLTVFMKYQFPRGDPLREKSLLINGLILHTIQPSELKSNANSGTIPADWREAAQWLETLPPEQNPPPDSFWRTLVANRNTHGRKPPLYWRRACSEAFQEAPKDDDLETSLVLSGNPASSVREFLHRVQEVVWNRRLARITLKHTGVVTLCLVPKNTQPGDAITLLYGCNVPVVLHSHRRQDRGDAKLYRMLGECYVHGMMDGELNNYRKTMPKPMLQQMETMFELV</sequence>
<dbReference type="Proteomes" id="UP000779574">
    <property type="component" value="Unassembled WGS sequence"/>
</dbReference>
<dbReference type="PANTHER" id="PTHR24148:SF64">
    <property type="entry name" value="HETEROKARYON INCOMPATIBILITY DOMAIN-CONTAINING PROTEIN"/>
    <property type="match status" value="1"/>
</dbReference>
<evidence type="ECO:0000313" key="4">
    <source>
        <dbReference type="Proteomes" id="UP000779574"/>
    </source>
</evidence>
<dbReference type="InterPro" id="IPR052895">
    <property type="entry name" value="HetReg/Transcr_Mod"/>
</dbReference>
<organism evidence="3 4">
    <name type="scientific">Aureobasidium melanogenum</name>
    <name type="common">Aureobasidium pullulans var. melanogenum</name>
    <dbReference type="NCBI Taxonomy" id="46634"/>
    <lineage>
        <taxon>Eukaryota</taxon>
        <taxon>Fungi</taxon>
        <taxon>Dikarya</taxon>
        <taxon>Ascomycota</taxon>
        <taxon>Pezizomycotina</taxon>
        <taxon>Dothideomycetes</taxon>
        <taxon>Dothideomycetidae</taxon>
        <taxon>Dothideales</taxon>
        <taxon>Saccotheciaceae</taxon>
        <taxon>Aureobasidium</taxon>
    </lineage>
</organism>
<dbReference type="Pfam" id="PF06985">
    <property type="entry name" value="HET"/>
    <property type="match status" value="1"/>
</dbReference>
<accession>A0A9P8IZS8</accession>
<dbReference type="AlphaFoldDB" id="A0A9P8IZS8"/>
<protein>
    <submittedName>
        <fullName evidence="3">HET-domain-containing protein</fullName>
    </submittedName>
</protein>
<reference evidence="3" key="2">
    <citation type="submission" date="2021-08" db="EMBL/GenBank/DDBJ databases">
        <authorList>
            <person name="Gostincar C."/>
            <person name="Sun X."/>
            <person name="Song Z."/>
            <person name="Gunde-Cimerman N."/>
        </authorList>
    </citation>
    <scope>NUCLEOTIDE SEQUENCE</scope>
    <source>
        <strain evidence="3">EXF-9911</strain>
    </source>
</reference>
<gene>
    <name evidence="3" type="ORF">KCU76_g17334</name>
</gene>
<feature type="region of interest" description="Disordered" evidence="1">
    <location>
        <begin position="328"/>
        <end position="347"/>
    </location>
</feature>
<dbReference type="EMBL" id="JAHFXF010001353">
    <property type="protein sequence ID" value="KAG9669277.1"/>
    <property type="molecule type" value="Genomic_DNA"/>
</dbReference>
<dbReference type="Pfam" id="PF26639">
    <property type="entry name" value="Het-6_barrel"/>
    <property type="match status" value="1"/>
</dbReference>
<dbReference type="PANTHER" id="PTHR24148">
    <property type="entry name" value="ANKYRIN REPEAT DOMAIN-CONTAINING PROTEIN 39 HOMOLOG-RELATED"/>
    <property type="match status" value="1"/>
</dbReference>
<feature type="domain" description="Heterokaryon incompatibility" evidence="2">
    <location>
        <begin position="67"/>
        <end position="206"/>
    </location>
</feature>
<evidence type="ECO:0000259" key="2">
    <source>
        <dbReference type="Pfam" id="PF06985"/>
    </source>
</evidence>
<dbReference type="InterPro" id="IPR010730">
    <property type="entry name" value="HET"/>
</dbReference>
<feature type="compositionally biased region" description="Polar residues" evidence="1">
    <location>
        <begin position="357"/>
        <end position="368"/>
    </location>
</feature>
<comment type="caution">
    <text evidence="3">The sequence shown here is derived from an EMBL/GenBank/DDBJ whole genome shotgun (WGS) entry which is preliminary data.</text>
</comment>
<proteinExistence type="predicted"/>
<feature type="non-terminal residue" evidence="3">
    <location>
        <position position="831"/>
    </location>
</feature>
<feature type="region of interest" description="Disordered" evidence="1">
    <location>
        <begin position="355"/>
        <end position="387"/>
    </location>
</feature>
<name>A0A9P8IZS8_AURME</name>
<reference evidence="3" key="1">
    <citation type="journal article" date="2021" name="J Fungi (Basel)">
        <title>Virulence traits and population genomics of the black yeast Aureobasidium melanogenum.</title>
        <authorList>
            <person name="Cernosa A."/>
            <person name="Sun X."/>
            <person name="Gostincar C."/>
            <person name="Fang C."/>
            <person name="Gunde-Cimerman N."/>
            <person name="Song Z."/>
        </authorList>
    </citation>
    <scope>NUCLEOTIDE SEQUENCE</scope>
    <source>
        <strain evidence="3">EXF-9911</strain>
    </source>
</reference>
<evidence type="ECO:0000256" key="1">
    <source>
        <dbReference type="SAM" id="MobiDB-lite"/>
    </source>
</evidence>